<dbReference type="RefSeq" id="WP_256763788.1">
    <property type="nucleotide sequence ID" value="NZ_JANIGO010000002.1"/>
</dbReference>
<feature type="transmembrane region" description="Helical" evidence="1">
    <location>
        <begin position="6"/>
        <end position="25"/>
    </location>
</feature>
<dbReference type="Proteomes" id="UP001204142">
    <property type="component" value="Unassembled WGS sequence"/>
</dbReference>
<accession>A0ABT1WET8</accession>
<evidence type="ECO:0000313" key="2">
    <source>
        <dbReference type="EMBL" id="MCQ8896042.1"/>
    </source>
</evidence>
<evidence type="ECO:0000256" key="1">
    <source>
        <dbReference type="SAM" id="Phobius"/>
    </source>
</evidence>
<evidence type="ECO:0000313" key="3">
    <source>
        <dbReference type="Proteomes" id="UP001204142"/>
    </source>
</evidence>
<gene>
    <name evidence="2" type="ORF">NQT62_06275</name>
</gene>
<dbReference type="EMBL" id="JANIGO010000002">
    <property type="protein sequence ID" value="MCQ8896042.1"/>
    <property type="molecule type" value="Genomic_DNA"/>
</dbReference>
<keyword evidence="3" id="KW-1185">Reference proteome</keyword>
<keyword evidence="1" id="KW-0472">Membrane</keyword>
<keyword evidence="1" id="KW-0812">Transmembrane</keyword>
<evidence type="ECO:0008006" key="4">
    <source>
        <dbReference type="Google" id="ProtNLM"/>
    </source>
</evidence>
<sequence length="352" mass="38736">MNDLQLTLLIVGGGGIAAMIGYNWWQDFRLRKTASERFGESTEDPLLSVPASTVGRERAEPGFRTDESHADASGAYVEAVPDPILDNQPAEPLDPRLFVDFTFRFDEAQDANAWKALMDGLEQINRKKIVYAAGVQPPEGDEVLWFTASAFQGHAHQLKASIQIANRKGPLSSIEFSEVLTRFRRFAEDHNAEIEFPEMREVVRRAETLDQAAAALDTLLGLHCLMPEQVDDVTVATALVKAGWVQKGHQWSLSDSTGILATMVVHQAPGKRLLSFNIDVPNSSDPVRSLGDVVAVCHGFNAQYGAPMMDDSGRTLSTQAIEGIYNQLIERVRHLTDSGFKPGDVSSRILFS</sequence>
<organism evidence="2 3">
    <name type="scientific">Limnobacter humi</name>
    <dbReference type="NCBI Taxonomy" id="1778671"/>
    <lineage>
        <taxon>Bacteria</taxon>
        <taxon>Pseudomonadati</taxon>
        <taxon>Pseudomonadota</taxon>
        <taxon>Betaproteobacteria</taxon>
        <taxon>Burkholderiales</taxon>
        <taxon>Burkholderiaceae</taxon>
        <taxon>Limnobacter</taxon>
    </lineage>
</organism>
<name>A0ABT1WET8_9BURK</name>
<keyword evidence="1" id="KW-1133">Transmembrane helix</keyword>
<reference evidence="2 3" key="1">
    <citation type="submission" date="2022-07" db="EMBL/GenBank/DDBJ databases">
        <authorList>
            <person name="Xamxidin M."/>
            <person name="Wu M."/>
        </authorList>
    </citation>
    <scope>NUCLEOTIDE SEQUENCE [LARGE SCALE GENOMIC DNA]</scope>
    <source>
        <strain evidence="2 3">NBRC 111650</strain>
    </source>
</reference>
<protein>
    <recommendedName>
        <fullName evidence="4">Cell division protein ZipA</fullName>
    </recommendedName>
</protein>
<proteinExistence type="predicted"/>
<comment type="caution">
    <text evidence="2">The sequence shown here is derived from an EMBL/GenBank/DDBJ whole genome shotgun (WGS) entry which is preliminary data.</text>
</comment>